<evidence type="ECO:0000313" key="1">
    <source>
        <dbReference type="EMBL" id="KAH3741474.1"/>
    </source>
</evidence>
<evidence type="ECO:0000313" key="2">
    <source>
        <dbReference type="Proteomes" id="UP000828390"/>
    </source>
</evidence>
<comment type="caution">
    <text evidence="1">The sequence shown here is derived from an EMBL/GenBank/DDBJ whole genome shotgun (WGS) entry which is preliminary data.</text>
</comment>
<name>A0A9D4I249_DREPO</name>
<organism evidence="1 2">
    <name type="scientific">Dreissena polymorpha</name>
    <name type="common">Zebra mussel</name>
    <name type="synonym">Mytilus polymorpha</name>
    <dbReference type="NCBI Taxonomy" id="45954"/>
    <lineage>
        <taxon>Eukaryota</taxon>
        <taxon>Metazoa</taxon>
        <taxon>Spiralia</taxon>
        <taxon>Lophotrochozoa</taxon>
        <taxon>Mollusca</taxon>
        <taxon>Bivalvia</taxon>
        <taxon>Autobranchia</taxon>
        <taxon>Heteroconchia</taxon>
        <taxon>Euheterodonta</taxon>
        <taxon>Imparidentia</taxon>
        <taxon>Neoheterodontei</taxon>
        <taxon>Myida</taxon>
        <taxon>Dreissenoidea</taxon>
        <taxon>Dreissenidae</taxon>
        <taxon>Dreissena</taxon>
    </lineage>
</organism>
<sequence>MDNLKTNSCLDAAPPRDCRTQLCLYGHSRCHQPSSSFPRQFPQCVERSEYRCPGVPL</sequence>
<protein>
    <submittedName>
        <fullName evidence="1">Uncharacterized protein</fullName>
    </submittedName>
</protein>
<keyword evidence="2" id="KW-1185">Reference proteome</keyword>
<dbReference type="Proteomes" id="UP000828390">
    <property type="component" value="Unassembled WGS sequence"/>
</dbReference>
<accession>A0A9D4I249</accession>
<gene>
    <name evidence="1" type="ORF">DPMN_048199</name>
</gene>
<reference evidence="1" key="1">
    <citation type="journal article" date="2019" name="bioRxiv">
        <title>The Genome of the Zebra Mussel, Dreissena polymorpha: A Resource for Invasive Species Research.</title>
        <authorList>
            <person name="McCartney M.A."/>
            <person name="Auch B."/>
            <person name="Kono T."/>
            <person name="Mallez S."/>
            <person name="Zhang Y."/>
            <person name="Obille A."/>
            <person name="Becker A."/>
            <person name="Abrahante J.E."/>
            <person name="Garbe J."/>
            <person name="Badalamenti J.P."/>
            <person name="Herman A."/>
            <person name="Mangelson H."/>
            <person name="Liachko I."/>
            <person name="Sullivan S."/>
            <person name="Sone E.D."/>
            <person name="Koren S."/>
            <person name="Silverstein K.A.T."/>
            <person name="Beckman K.B."/>
            <person name="Gohl D.M."/>
        </authorList>
    </citation>
    <scope>NUCLEOTIDE SEQUENCE</scope>
    <source>
        <strain evidence="1">Duluth1</strain>
        <tissue evidence="1">Whole animal</tissue>
    </source>
</reference>
<dbReference type="AlphaFoldDB" id="A0A9D4I249"/>
<dbReference type="EMBL" id="JAIWYP010000011">
    <property type="protein sequence ID" value="KAH3741474.1"/>
    <property type="molecule type" value="Genomic_DNA"/>
</dbReference>
<reference evidence="1" key="2">
    <citation type="submission" date="2020-11" db="EMBL/GenBank/DDBJ databases">
        <authorList>
            <person name="McCartney M.A."/>
            <person name="Auch B."/>
            <person name="Kono T."/>
            <person name="Mallez S."/>
            <person name="Becker A."/>
            <person name="Gohl D.M."/>
            <person name="Silverstein K.A.T."/>
            <person name="Koren S."/>
            <person name="Bechman K.B."/>
            <person name="Herman A."/>
            <person name="Abrahante J.E."/>
            <person name="Garbe J."/>
        </authorList>
    </citation>
    <scope>NUCLEOTIDE SEQUENCE</scope>
    <source>
        <strain evidence="1">Duluth1</strain>
        <tissue evidence="1">Whole animal</tissue>
    </source>
</reference>
<proteinExistence type="predicted"/>